<protein>
    <submittedName>
        <fullName evidence="2">Uncharacterized protein</fullName>
    </submittedName>
</protein>
<organism evidence="2 3">
    <name type="scientific">Polyplax serrata</name>
    <name type="common">Common mouse louse</name>
    <dbReference type="NCBI Taxonomy" id="468196"/>
    <lineage>
        <taxon>Eukaryota</taxon>
        <taxon>Metazoa</taxon>
        <taxon>Ecdysozoa</taxon>
        <taxon>Arthropoda</taxon>
        <taxon>Hexapoda</taxon>
        <taxon>Insecta</taxon>
        <taxon>Pterygota</taxon>
        <taxon>Neoptera</taxon>
        <taxon>Paraneoptera</taxon>
        <taxon>Psocodea</taxon>
        <taxon>Troctomorpha</taxon>
        <taxon>Phthiraptera</taxon>
        <taxon>Anoplura</taxon>
        <taxon>Polyplacidae</taxon>
        <taxon>Polyplax</taxon>
    </lineage>
</organism>
<feature type="compositionally biased region" description="Low complexity" evidence="1">
    <location>
        <begin position="675"/>
        <end position="689"/>
    </location>
</feature>
<sequence>MSTTSTKLTARSSSCSTVSTSRKQNRSQFAKYYTDLCHIQHSHPLSAIKQNLDKGILDFYCDRIKFEEWWSIINALSCDKTLHCVAIRSRHPQKQTIESADTELKAKAVTKQPVVTTRFVLLWLTEAVKMCLSQSTNLTVLELEGLPILGDYLMSITRGLVETTSLQHLSLSKCPIRDEGTEVVCQAIRNLPSIVSLDLSHCGLTEAGAESIAGLIKYQKLNRYSEAWKQTLRYRDPDVEAMPGLRRITVNSNTNLGDNGVNILAEEIKDDLWLRALDVQDCGLTDVGGRLLVDLLESNSNLVIVDGRGNPFMNDDILLEIMNQLAQNNHNKTETEYKWINKNPDLNKKKFQVTNVRPRPWSCQSTTRLVGKAPPPSEYGSGGNTGRPPLIKRSNTTLNGDTWRKNQHGTCDRTKEDAKNVENERLRLQLRDLTLILSQEVRQKLALIEENKTLKEMLEKEGNEKRKPDAHVNKLQIEDDTLKVIEDTISRFGVYMEQKQKEEDKEEEDEEDGASEVTTARSAEEHELPKLVSNLQVILKKAASATEQNIQKTKESYASHKEKIRHSRSETKGFVKNDKKLFIDLKGGDEAEDHLDVRRMALEKNRKSHWRMSRTKDPIIWEEEETSSNCGDQLENNMGDMGKSKAQSMFLKILEGRQNNGAHTNNKKYGGFHVSNSNDEVSSNDSDSNSKSHRKFKRSPSSSNEDSS</sequence>
<dbReference type="SUPFAM" id="SSF52047">
    <property type="entry name" value="RNI-like"/>
    <property type="match status" value="1"/>
</dbReference>
<feature type="compositionally biased region" description="Acidic residues" evidence="1">
    <location>
        <begin position="504"/>
        <end position="514"/>
    </location>
</feature>
<dbReference type="InterPro" id="IPR026212">
    <property type="entry name" value="Cep78"/>
</dbReference>
<dbReference type="Pfam" id="PF13516">
    <property type="entry name" value="LRR_6"/>
    <property type="match status" value="3"/>
</dbReference>
<dbReference type="InterPro" id="IPR032675">
    <property type="entry name" value="LRR_dom_sf"/>
</dbReference>
<evidence type="ECO:0000313" key="3">
    <source>
        <dbReference type="Proteomes" id="UP001359485"/>
    </source>
</evidence>
<feature type="region of interest" description="Disordered" evidence="1">
    <location>
        <begin position="362"/>
        <end position="417"/>
    </location>
</feature>
<proteinExistence type="predicted"/>
<comment type="caution">
    <text evidence="2">The sequence shown here is derived from an EMBL/GenBank/DDBJ whole genome shotgun (WGS) entry which is preliminary data.</text>
</comment>
<evidence type="ECO:0000313" key="2">
    <source>
        <dbReference type="EMBL" id="KAK6638273.1"/>
    </source>
</evidence>
<dbReference type="SMART" id="SM00368">
    <property type="entry name" value="LRR_RI"/>
    <property type="match status" value="4"/>
</dbReference>
<accession>A0ABR1B8Z9</accession>
<dbReference type="PANTHER" id="PTHR24110">
    <property type="entry name" value="CENTROSOMAL PROTEIN OF 78 KDA"/>
    <property type="match status" value="1"/>
</dbReference>
<dbReference type="EMBL" id="JAWJWF010000002">
    <property type="protein sequence ID" value="KAK6638273.1"/>
    <property type="molecule type" value="Genomic_DNA"/>
</dbReference>
<feature type="compositionally biased region" description="Polar residues" evidence="1">
    <location>
        <begin position="699"/>
        <end position="708"/>
    </location>
</feature>
<feature type="region of interest" description="Disordered" evidence="1">
    <location>
        <begin position="498"/>
        <end position="526"/>
    </location>
</feature>
<keyword evidence="3" id="KW-1185">Reference proteome</keyword>
<evidence type="ECO:0000256" key="1">
    <source>
        <dbReference type="SAM" id="MobiDB-lite"/>
    </source>
</evidence>
<reference evidence="2 3" key="1">
    <citation type="submission" date="2023-09" db="EMBL/GenBank/DDBJ databases">
        <title>Genomes of two closely related lineages of the louse Polyplax serrata with different host specificities.</title>
        <authorList>
            <person name="Martinu J."/>
            <person name="Tarabai H."/>
            <person name="Stefka J."/>
            <person name="Hypsa V."/>
        </authorList>
    </citation>
    <scope>NUCLEOTIDE SEQUENCE [LARGE SCALE GENOMIC DNA]</scope>
    <source>
        <strain evidence="2">98ZLc_SE</strain>
    </source>
</reference>
<dbReference type="InterPro" id="IPR001611">
    <property type="entry name" value="Leu-rich_rpt"/>
</dbReference>
<dbReference type="Proteomes" id="UP001359485">
    <property type="component" value="Unassembled WGS sequence"/>
</dbReference>
<gene>
    <name evidence="2" type="ORF">RUM44_008702</name>
</gene>
<feature type="region of interest" description="Disordered" evidence="1">
    <location>
        <begin position="654"/>
        <end position="708"/>
    </location>
</feature>
<name>A0ABR1B8Z9_POLSC</name>
<dbReference type="Gene3D" id="3.80.10.10">
    <property type="entry name" value="Ribonuclease Inhibitor"/>
    <property type="match status" value="2"/>
</dbReference>
<dbReference type="PANTHER" id="PTHR24110:SF3">
    <property type="entry name" value="CENTROSOMAL PROTEIN OF 78 KDA"/>
    <property type="match status" value="1"/>
</dbReference>
<dbReference type="PRINTS" id="PR02062">
    <property type="entry name" value="CENTROSOME78"/>
</dbReference>
<feature type="region of interest" description="Disordered" evidence="1">
    <location>
        <begin position="550"/>
        <end position="570"/>
    </location>
</feature>
<feature type="compositionally biased region" description="Basic and acidic residues" evidence="1">
    <location>
        <begin position="552"/>
        <end position="570"/>
    </location>
</feature>